<dbReference type="InterPro" id="IPR052301">
    <property type="entry name" value="SCF_F-box/WD-repeat"/>
</dbReference>
<dbReference type="InterPro" id="IPR001810">
    <property type="entry name" value="F-box_dom"/>
</dbReference>
<dbReference type="PANTHER" id="PTHR14381">
    <property type="entry name" value="DACTYLIN"/>
    <property type="match status" value="1"/>
</dbReference>
<dbReference type="SUPFAM" id="SSF81383">
    <property type="entry name" value="F-box domain"/>
    <property type="match status" value="1"/>
</dbReference>
<sequence length="438" mass="51566">MFTPKKMTNTWHLDILPSEVLLLIFDFCDEYDLLRLSEVCKRFYEIVRTDVAWFKKSKRFLVTNQTSERFRERCNTILRPSTSWFVSNNWRYGIYKKETIFTHKLKVISWLRMTNDILWWCGGHNFYGLKRKEKSTIYFTREKKYKLIGGDIIKFVLWKDFIICGHIDGTLNYLKVNFDKNKYHVAKVFLNNKLERPFMNSVNAVDATSEIVIVGLQCGGIKILRHPDMDKSEKHIYQNDDYDNRICKRLKNRVQSLSIDPTGVRFAVGSSGFTETPLHVIDIERYTVADTMNYLWRYGAGILDMLWDDPNTLITCGYDTRIRKWDVRTGNCVCAWTDPTDATLFSISSDHRYSMITGTQYNCLAVLWDQRKSDFVQMYYVNSTGSSQCSPIYSVQFDSTNMYCATDRHVFKLNFSVNSYQRLDYKSVFSSSCRLMHN</sequence>
<dbReference type="CDD" id="cd09917">
    <property type="entry name" value="F-box_SF"/>
    <property type="match status" value="1"/>
</dbReference>
<name>A0AAW2FJ97_9HYME</name>
<proteinExistence type="predicted"/>
<dbReference type="Proteomes" id="UP001430953">
    <property type="component" value="Unassembled WGS sequence"/>
</dbReference>
<dbReference type="GO" id="GO:0019005">
    <property type="term" value="C:SCF ubiquitin ligase complex"/>
    <property type="evidence" value="ECO:0007669"/>
    <property type="project" value="TreeGrafter"/>
</dbReference>
<dbReference type="InterPro" id="IPR015943">
    <property type="entry name" value="WD40/YVTN_repeat-like_dom_sf"/>
</dbReference>
<evidence type="ECO:0000313" key="3">
    <source>
        <dbReference type="Proteomes" id="UP001430953"/>
    </source>
</evidence>
<gene>
    <name evidence="2" type="ORF">PUN28_011438</name>
</gene>
<dbReference type="SUPFAM" id="SSF50978">
    <property type="entry name" value="WD40 repeat-like"/>
    <property type="match status" value="1"/>
</dbReference>
<dbReference type="EMBL" id="JADYXP020000011">
    <property type="protein sequence ID" value="KAL0114120.1"/>
    <property type="molecule type" value="Genomic_DNA"/>
</dbReference>
<feature type="domain" description="F-box" evidence="1">
    <location>
        <begin position="10"/>
        <end position="56"/>
    </location>
</feature>
<dbReference type="Gene3D" id="1.20.1280.50">
    <property type="match status" value="1"/>
</dbReference>
<dbReference type="GO" id="GO:0031146">
    <property type="term" value="P:SCF-dependent proteasomal ubiquitin-dependent protein catabolic process"/>
    <property type="evidence" value="ECO:0007669"/>
    <property type="project" value="TreeGrafter"/>
</dbReference>
<dbReference type="PROSITE" id="PS50181">
    <property type="entry name" value="FBOX"/>
    <property type="match status" value="1"/>
</dbReference>
<evidence type="ECO:0000313" key="2">
    <source>
        <dbReference type="EMBL" id="KAL0114120.1"/>
    </source>
</evidence>
<comment type="caution">
    <text evidence="2">The sequence shown here is derived from an EMBL/GenBank/DDBJ whole genome shotgun (WGS) entry which is preliminary data.</text>
</comment>
<dbReference type="PANTHER" id="PTHR14381:SF1">
    <property type="entry name" value="F-BOX_WD REPEAT-CONTAINING PROTEIN 4"/>
    <property type="match status" value="1"/>
</dbReference>
<protein>
    <recommendedName>
        <fullName evidence="1">F-box domain-containing protein</fullName>
    </recommendedName>
</protein>
<dbReference type="AlphaFoldDB" id="A0AAW2FJ97"/>
<reference evidence="2 3" key="1">
    <citation type="submission" date="2023-03" db="EMBL/GenBank/DDBJ databases">
        <title>High recombination rates correlate with genetic variation in Cardiocondyla obscurior ants.</title>
        <authorList>
            <person name="Errbii M."/>
        </authorList>
    </citation>
    <scope>NUCLEOTIDE SEQUENCE [LARGE SCALE GENOMIC DNA]</scope>
    <source>
        <strain evidence="2">Alpha-2009</strain>
        <tissue evidence="2">Whole body</tissue>
    </source>
</reference>
<organism evidence="2 3">
    <name type="scientific">Cardiocondyla obscurior</name>
    <dbReference type="NCBI Taxonomy" id="286306"/>
    <lineage>
        <taxon>Eukaryota</taxon>
        <taxon>Metazoa</taxon>
        <taxon>Ecdysozoa</taxon>
        <taxon>Arthropoda</taxon>
        <taxon>Hexapoda</taxon>
        <taxon>Insecta</taxon>
        <taxon>Pterygota</taxon>
        <taxon>Neoptera</taxon>
        <taxon>Endopterygota</taxon>
        <taxon>Hymenoptera</taxon>
        <taxon>Apocrita</taxon>
        <taxon>Aculeata</taxon>
        <taxon>Formicoidea</taxon>
        <taxon>Formicidae</taxon>
        <taxon>Myrmicinae</taxon>
        <taxon>Cardiocondyla</taxon>
    </lineage>
</organism>
<dbReference type="SMART" id="SM00256">
    <property type="entry name" value="FBOX"/>
    <property type="match status" value="1"/>
</dbReference>
<evidence type="ECO:0000259" key="1">
    <source>
        <dbReference type="PROSITE" id="PS50181"/>
    </source>
</evidence>
<accession>A0AAW2FJ97</accession>
<dbReference type="Gene3D" id="2.130.10.10">
    <property type="entry name" value="YVTN repeat-like/Quinoprotein amine dehydrogenase"/>
    <property type="match status" value="1"/>
</dbReference>
<keyword evidence="3" id="KW-1185">Reference proteome</keyword>
<dbReference type="InterPro" id="IPR036322">
    <property type="entry name" value="WD40_repeat_dom_sf"/>
</dbReference>
<dbReference type="InterPro" id="IPR036047">
    <property type="entry name" value="F-box-like_dom_sf"/>
</dbReference>
<dbReference type="Pfam" id="PF12937">
    <property type="entry name" value="F-box-like"/>
    <property type="match status" value="1"/>
</dbReference>